<evidence type="ECO:0000256" key="9">
    <source>
        <dbReference type="ARBA" id="ARBA00023306"/>
    </source>
</evidence>
<evidence type="ECO:0000313" key="13">
    <source>
        <dbReference type="Proteomes" id="UP000184322"/>
    </source>
</evidence>
<dbReference type="InterPro" id="IPR005225">
    <property type="entry name" value="Small_GTP-bd"/>
</dbReference>
<evidence type="ECO:0000256" key="4">
    <source>
        <dbReference type="ARBA" id="ARBA00022723"/>
    </source>
</evidence>
<evidence type="ECO:0000259" key="11">
    <source>
        <dbReference type="PROSITE" id="PS51706"/>
    </source>
</evidence>
<keyword evidence="13" id="KW-1185">Reference proteome</keyword>
<dbReference type="HAMAP" id="MF_00321">
    <property type="entry name" value="GTPase_EngB"/>
    <property type="match status" value="1"/>
</dbReference>
<evidence type="ECO:0000256" key="2">
    <source>
        <dbReference type="ARBA" id="ARBA00009638"/>
    </source>
</evidence>
<protein>
    <recommendedName>
        <fullName evidence="10">Probable GTP-binding protein EngB</fullName>
    </recommendedName>
</protein>
<evidence type="ECO:0000256" key="6">
    <source>
        <dbReference type="ARBA" id="ARBA00022842"/>
    </source>
</evidence>
<dbReference type="InterPro" id="IPR019987">
    <property type="entry name" value="GTP-bd_ribosome_bio_YsxC"/>
</dbReference>
<evidence type="ECO:0000256" key="1">
    <source>
        <dbReference type="ARBA" id="ARBA00001946"/>
    </source>
</evidence>
<dbReference type="PANTHER" id="PTHR11649:SF13">
    <property type="entry name" value="ENGB-TYPE G DOMAIN-CONTAINING PROTEIN"/>
    <property type="match status" value="1"/>
</dbReference>
<dbReference type="GO" id="GO:0000917">
    <property type="term" value="P:division septum assembly"/>
    <property type="evidence" value="ECO:0007669"/>
    <property type="project" value="UniProtKB-KW"/>
</dbReference>
<reference evidence="13" key="1">
    <citation type="submission" date="2016-10" db="EMBL/GenBank/DDBJ databases">
        <authorList>
            <person name="Beylefeld A."/>
            <person name="Abolnik C."/>
        </authorList>
    </citation>
    <scope>NUCLEOTIDE SEQUENCE [LARGE SCALE GENOMIC DNA]</scope>
    <source>
        <strain evidence="13">B359_6</strain>
    </source>
</reference>
<dbReference type="SUPFAM" id="SSF52540">
    <property type="entry name" value="P-loop containing nucleoside triphosphate hydrolases"/>
    <property type="match status" value="1"/>
</dbReference>
<evidence type="ECO:0000256" key="8">
    <source>
        <dbReference type="ARBA" id="ARBA00023210"/>
    </source>
</evidence>
<dbReference type="InterPro" id="IPR027417">
    <property type="entry name" value="P-loop_NTPase"/>
</dbReference>
<dbReference type="NCBIfam" id="TIGR00231">
    <property type="entry name" value="small_GTP"/>
    <property type="match status" value="1"/>
</dbReference>
<dbReference type="CDD" id="cd01876">
    <property type="entry name" value="YihA_EngB"/>
    <property type="match status" value="1"/>
</dbReference>
<comment type="cofactor">
    <cofactor evidence="1">
        <name>Mg(2+)</name>
        <dbReference type="ChEBI" id="CHEBI:18420"/>
    </cofactor>
</comment>
<evidence type="ECO:0000256" key="3">
    <source>
        <dbReference type="ARBA" id="ARBA00022618"/>
    </source>
</evidence>
<proteinExistence type="inferred from homology"/>
<comment type="similarity">
    <text evidence="2 10">Belongs to the TRAFAC class TrmE-Era-EngA-EngB-Septin-like GTPase superfamily. EngB GTPase family.</text>
</comment>
<dbReference type="Gene3D" id="3.40.50.300">
    <property type="entry name" value="P-loop containing nucleotide triphosphate hydrolases"/>
    <property type="match status" value="1"/>
</dbReference>
<dbReference type="PANTHER" id="PTHR11649">
    <property type="entry name" value="MSS1/TRME-RELATED GTP-BINDING PROTEIN"/>
    <property type="match status" value="1"/>
</dbReference>
<dbReference type="AlphaFoldDB" id="A0A1L4FS98"/>
<dbReference type="KEGG" id="mpul:BLA55_02345"/>
<dbReference type="GO" id="GO:0005829">
    <property type="term" value="C:cytosol"/>
    <property type="evidence" value="ECO:0007669"/>
    <property type="project" value="TreeGrafter"/>
</dbReference>
<dbReference type="Pfam" id="PF01926">
    <property type="entry name" value="MMR_HSR1"/>
    <property type="match status" value="1"/>
</dbReference>
<keyword evidence="3 10" id="KW-0132">Cell division</keyword>
<gene>
    <name evidence="10" type="primary">engB</name>
    <name evidence="12" type="ORF">BLA55_02345</name>
</gene>
<keyword evidence="8 10" id="KW-0717">Septation</keyword>
<evidence type="ECO:0000313" key="12">
    <source>
        <dbReference type="EMBL" id="APJ38487.1"/>
    </source>
</evidence>
<sequence>MYKFVKSSSSRENWYDHHGYEVCFWGRSNVGKSSLINALTQNGKLARVSKTPGRTQLLNYFENEKGYVFVDLPGYGYAKLSKGQKEKMLLMIDEYLRFSTKIRCLFLLIDSRTNITKNDWEIIEYLRLNNIVFSLVYTKIDKLNQKEKSKLLRTFKEESQKIGDVSYFMVSSEKNINIQNLQNHIDSIFENH</sequence>
<feature type="domain" description="EngB-type G" evidence="11">
    <location>
        <begin position="18"/>
        <end position="191"/>
    </location>
</feature>
<keyword evidence="6" id="KW-0460">Magnesium</keyword>
<dbReference type="RefSeq" id="WP_073372491.1">
    <property type="nucleotide sequence ID" value="NZ_CP017813.1"/>
</dbReference>
<keyword evidence="7 10" id="KW-0342">GTP-binding</keyword>
<dbReference type="InterPro" id="IPR006073">
    <property type="entry name" value="GTP-bd"/>
</dbReference>
<keyword evidence="4" id="KW-0479">Metal-binding</keyword>
<dbReference type="OrthoDB" id="9804921at2"/>
<dbReference type="InterPro" id="IPR030393">
    <property type="entry name" value="G_ENGB_dom"/>
</dbReference>
<dbReference type="PROSITE" id="PS51706">
    <property type="entry name" value="G_ENGB"/>
    <property type="match status" value="1"/>
</dbReference>
<dbReference type="GO" id="GO:0005525">
    <property type="term" value="F:GTP binding"/>
    <property type="evidence" value="ECO:0007669"/>
    <property type="project" value="UniProtKB-UniRule"/>
</dbReference>
<comment type="function">
    <text evidence="10">Necessary for normal cell division and for the maintenance of normal septation.</text>
</comment>
<evidence type="ECO:0000256" key="7">
    <source>
        <dbReference type="ARBA" id="ARBA00023134"/>
    </source>
</evidence>
<accession>A0A1L4FS98</accession>
<name>A0A1L4FS98_9BACT</name>
<keyword evidence="9 10" id="KW-0131">Cell cycle</keyword>
<evidence type="ECO:0000256" key="5">
    <source>
        <dbReference type="ARBA" id="ARBA00022741"/>
    </source>
</evidence>
<dbReference type="STRING" id="48003.BLA55_02345"/>
<dbReference type="Proteomes" id="UP000184322">
    <property type="component" value="Chromosome"/>
</dbReference>
<dbReference type="NCBIfam" id="TIGR03598">
    <property type="entry name" value="GTPase_YsxC"/>
    <property type="match status" value="1"/>
</dbReference>
<dbReference type="EMBL" id="CP017813">
    <property type="protein sequence ID" value="APJ38487.1"/>
    <property type="molecule type" value="Genomic_DNA"/>
</dbReference>
<organism evidence="12 13">
    <name type="scientific">Mycoplasmopsis pullorum</name>
    <dbReference type="NCBI Taxonomy" id="48003"/>
    <lineage>
        <taxon>Bacteria</taxon>
        <taxon>Bacillati</taxon>
        <taxon>Mycoplasmatota</taxon>
        <taxon>Mycoplasmoidales</taxon>
        <taxon>Metamycoplasmataceae</taxon>
        <taxon>Mycoplasmopsis</taxon>
    </lineage>
</organism>
<dbReference type="GeneID" id="57134429"/>
<keyword evidence="5 10" id="KW-0547">Nucleotide-binding</keyword>
<dbReference type="GO" id="GO:0046872">
    <property type="term" value="F:metal ion binding"/>
    <property type="evidence" value="ECO:0007669"/>
    <property type="project" value="UniProtKB-KW"/>
</dbReference>
<evidence type="ECO:0000256" key="10">
    <source>
        <dbReference type="HAMAP-Rule" id="MF_00321"/>
    </source>
</evidence>